<dbReference type="GO" id="GO:0042973">
    <property type="term" value="F:glucan endo-1,3-beta-D-glucosidase activity"/>
    <property type="evidence" value="ECO:0007669"/>
    <property type="project" value="UniProtKB-EC"/>
</dbReference>
<keyword evidence="9" id="KW-0961">Cell wall biogenesis/degradation</keyword>
<dbReference type="InterPro" id="IPR050732">
    <property type="entry name" value="Beta-glucan_modifiers"/>
</dbReference>
<dbReference type="GO" id="GO:0005576">
    <property type="term" value="C:extracellular region"/>
    <property type="evidence" value="ECO:0007669"/>
    <property type="project" value="TreeGrafter"/>
</dbReference>
<dbReference type="Gene3D" id="3.20.20.80">
    <property type="entry name" value="Glycosidases"/>
    <property type="match status" value="2"/>
</dbReference>
<dbReference type="PANTHER" id="PTHR16631:SF17">
    <property type="entry name" value="GLUCAN ENDO-1,3-BETA-GLUCOSIDASE BTGC"/>
    <property type="match status" value="1"/>
</dbReference>
<dbReference type="AlphaFoldDB" id="A0A5N6L1K9"/>
<evidence type="ECO:0000256" key="1">
    <source>
        <dbReference type="ARBA" id="ARBA00000382"/>
    </source>
</evidence>
<evidence type="ECO:0000256" key="11">
    <source>
        <dbReference type="ARBA" id="ARBA00037649"/>
    </source>
</evidence>
<evidence type="ECO:0000256" key="6">
    <source>
        <dbReference type="ARBA" id="ARBA00023136"/>
    </source>
</evidence>
<dbReference type="GO" id="GO:0071555">
    <property type="term" value="P:cell wall organization"/>
    <property type="evidence" value="ECO:0007669"/>
    <property type="project" value="UniProtKB-KW"/>
</dbReference>
<keyword evidence="17" id="KW-1185">Reference proteome</keyword>
<name>A0A5N6L1K9_9ROSI</name>
<dbReference type="Proteomes" id="UP000327013">
    <property type="component" value="Unassembled WGS sequence"/>
</dbReference>
<evidence type="ECO:0000256" key="9">
    <source>
        <dbReference type="ARBA" id="ARBA00023316"/>
    </source>
</evidence>
<feature type="transmembrane region" description="Helical" evidence="15">
    <location>
        <begin position="47"/>
        <end position="70"/>
    </location>
</feature>
<comment type="caution">
    <text evidence="16">The sequence shown here is derived from an EMBL/GenBank/DDBJ whole genome shotgun (WGS) entry which is preliminary data.</text>
</comment>
<reference evidence="16 17" key="1">
    <citation type="submission" date="2019-06" db="EMBL/GenBank/DDBJ databases">
        <title>A chromosomal-level reference genome of Carpinus fangiana (Coryloideae, Betulaceae).</title>
        <authorList>
            <person name="Yang X."/>
            <person name="Wang Z."/>
            <person name="Zhang L."/>
            <person name="Hao G."/>
            <person name="Liu J."/>
            <person name="Yang Y."/>
        </authorList>
    </citation>
    <scope>NUCLEOTIDE SEQUENCE [LARGE SCALE GENOMIC DNA]</scope>
    <source>
        <strain evidence="16">Cfa_2016G</strain>
        <tissue evidence="16">Leaf</tissue>
    </source>
</reference>
<feature type="region of interest" description="Disordered" evidence="14">
    <location>
        <begin position="1"/>
        <end position="23"/>
    </location>
</feature>
<keyword evidence="15" id="KW-1133">Transmembrane helix</keyword>
<evidence type="ECO:0000256" key="2">
    <source>
        <dbReference type="ARBA" id="ARBA00004236"/>
    </source>
</evidence>
<dbReference type="GO" id="GO:0000272">
    <property type="term" value="P:polysaccharide catabolic process"/>
    <property type="evidence" value="ECO:0007669"/>
    <property type="project" value="UniProtKB-KW"/>
</dbReference>
<dbReference type="EC" id="3.2.1.39" evidence="3"/>
<dbReference type="SUPFAM" id="SSF51445">
    <property type="entry name" value="(Trans)glycosidases"/>
    <property type="match status" value="1"/>
</dbReference>
<evidence type="ECO:0000256" key="7">
    <source>
        <dbReference type="ARBA" id="ARBA00023180"/>
    </source>
</evidence>
<dbReference type="OrthoDB" id="1743789at2759"/>
<keyword evidence="8" id="KW-0119">Carbohydrate metabolism</keyword>
<evidence type="ECO:0000256" key="3">
    <source>
        <dbReference type="ARBA" id="ARBA00012780"/>
    </source>
</evidence>
<evidence type="ECO:0000256" key="13">
    <source>
        <dbReference type="ARBA" id="ARBA00043078"/>
    </source>
</evidence>
<evidence type="ECO:0000313" key="17">
    <source>
        <dbReference type="Proteomes" id="UP000327013"/>
    </source>
</evidence>
<comment type="catalytic activity">
    <reaction evidence="1">
        <text>Hydrolysis of (1-&gt;3)-beta-D-glucosidic linkages in (1-&gt;3)-beta-D-glucans.</text>
        <dbReference type="EC" id="3.2.1.39"/>
    </reaction>
</comment>
<evidence type="ECO:0000256" key="10">
    <source>
        <dbReference type="ARBA" id="ARBA00023326"/>
    </source>
</evidence>
<keyword evidence="5" id="KW-0378">Hydrolase</keyword>
<keyword evidence="10" id="KW-0624">Polysaccharide degradation</keyword>
<proteinExistence type="predicted"/>
<accession>A0A5N6L1K9</accession>
<keyword evidence="7" id="KW-0325">Glycoprotein</keyword>
<evidence type="ECO:0000256" key="5">
    <source>
        <dbReference type="ARBA" id="ARBA00022801"/>
    </source>
</evidence>
<evidence type="ECO:0000256" key="15">
    <source>
        <dbReference type="SAM" id="Phobius"/>
    </source>
</evidence>
<dbReference type="InterPro" id="IPR017853">
    <property type="entry name" value="GH"/>
</dbReference>
<evidence type="ECO:0000256" key="4">
    <source>
        <dbReference type="ARBA" id="ARBA00022475"/>
    </source>
</evidence>
<sequence length="421" mass="45754">MASLAASKGARDASGNYKSVGGSAADADAEKTQWLQDEAVRRKRRKWLTIGVIGIIVIAAIVGGSIGAVITTRKINDKYSSAEDTGPELTLSSKSIKAILNNPNLHKVFPGMDYTPLNAQYPDCIHNPPVQNNVTKDIAVLSQLTPEIRLYGTDCNQTEMVLHAIDILDIASDFKVWLGVWQDGNETTNTRQLQQMYNVLDSTTRADSISGVVVGNEVLFSKYMTEDELINVISSVRSNLTSRGLQVPVATSDLGSNWSKSLAAAVDVVMANVHPFFGGVAAPDAAAWTWSFWQNEDVALTQGTSKKHVISEVGWPSAGGNDCGTGTKCADSTSGSVAGVDEMNQFMNDWVCQSLQNQTSYFWFETFDEPWKVRYNSPGEEWEDKWGLMDVNRNIKKGLKIPDCGGQTAGPTTWPAPMAST</sequence>
<dbReference type="FunFam" id="3.20.20.80:FF:000151">
    <property type="entry name" value="Glucan endo-1,3-beta-glucosidase btgC"/>
    <property type="match status" value="1"/>
</dbReference>
<organism evidence="16 17">
    <name type="scientific">Carpinus fangiana</name>
    <dbReference type="NCBI Taxonomy" id="176857"/>
    <lineage>
        <taxon>Eukaryota</taxon>
        <taxon>Viridiplantae</taxon>
        <taxon>Streptophyta</taxon>
        <taxon>Embryophyta</taxon>
        <taxon>Tracheophyta</taxon>
        <taxon>Spermatophyta</taxon>
        <taxon>Magnoliopsida</taxon>
        <taxon>eudicotyledons</taxon>
        <taxon>Gunneridae</taxon>
        <taxon>Pentapetalae</taxon>
        <taxon>rosids</taxon>
        <taxon>fabids</taxon>
        <taxon>Fagales</taxon>
        <taxon>Betulaceae</taxon>
        <taxon>Carpinus</taxon>
    </lineage>
</organism>
<gene>
    <name evidence="16" type="ORF">FH972_025640</name>
</gene>
<feature type="region of interest" description="Disordered" evidence="14">
    <location>
        <begin position="402"/>
        <end position="421"/>
    </location>
</feature>
<dbReference type="EMBL" id="VIBQ01000062">
    <property type="protein sequence ID" value="KAB8556603.1"/>
    <property type="molecule type" value="Genomic_DNA"/>
</dbReference>
<dbReference type="GO" id="GO:0005886">
    <property type="term" value="C:plasma membrane"/>
    <property type="evidence" value="ECO:0007669"/>
    <property type="project" value="UniProtKB-SubCell"/>
</dbReference>
<keyword evidence="15" id="KW-0812">Transmembrane</keyword>
<comment type="subcellular location">
    <subcellularLocation>
        <location evidence="2">Cell membrane</location>
    </subcellularLocation>
</comment>
<evidence type="ECO:0000313" key="16">
    <source>
        <dbReference type="EMBL" id="KAB8556603.1"/>
    </source>
</evidence>
<keyword evidence="4" id="KW-1003">Cell membrane</keyword>
<dbReference type="PANTHER" id="PTHR16631">
    <property type="entry name" value="GLUCAN 1,3-BETA-GLUCOSIDASE"/>
    <property type="match status" value="1"/>
</dbReference>
<keyword evidence="6 15" id="KW-0472">Membrane</keyword>
<evidence type="ECO:0000256" key="8">
    <source>
        <dbReference type="ARBA" id="ARBA00023277"/>
    </source>
</evidence>
<protein>
    <recommendedName>
        <fullName evidence="3">glucan endo-1,3-beta-D-glucosidase</fullName>
        <ecNumber evidence="3">3.2.1.39</ecNumber>
    </recommendedName>
    <alternativeName>
        <fullName evidence="13">Endo-1,3-beta-glucanase btgC</fullName>
    </alternativeName>
    <alternativeName>
        <fullName evidence="12">Laminarinase btgC</fullName>
    </alternativeName>
</protein>
<evidence type="ECO:0000256" key="14">
    <source>
        <dbReference type="SAM" id="MobiDB-lite"/>
    </source>
</evidence>
<comment type="function">
    <text evidence="11">Glucanases play a role in cell expansion during growth, in cell-cell fusion during mating, and in spore release during sporulation. This enzyme may be involved in beta-glucan degradation. Active on laminarin and lichenan.</text>
</comment>
<evidence type="ECO:0000256" key="12">
    <source>
        <dbReference type="ARBA" id="ARBA00042373"/>
    </source>
</evidence>
<dbReference type="GO" id="GO:0009986">
    <property type="term" value="C:cell surface"/>
    <property type="evidence" value="ECO:0007669"/>
    <property type="project" value="TreeGrafter"/>
</dbReference>